<dbReference type="InterPro" id="IPR018078">
    <property type="entry name" value="DNA-binding_RecF_CS"/>
</dbReference>
<dbReference type="GO" id="GO:0006302">
    <property type="term" value="P:double-strand break repair"/>
    <property type="evidence" value="ECO:0007669"/>
    <property type="project" value="TreeGrafter"/>
</dbReference>
<keyword evidence="4" id="KW-0963">Cytoplasm</keyword>
<dbReference type="Proteomes" id="UP001174909">
    <property type="component" value="Unassembled WGS sequence"/>
</dbReference>
<dbReference type="Pfam" id="PF02463">
    <property type="entry name" value="SMC_N"/>
    <property type="match status" value="1"/>
</dbReference>
<evidence type="ECO:0000256" key="7">
    <source>
        <dbReference type="ARBA" id="ARBA00022840"/>
    </source>
</evidence>
<dbReference type="PROSITE" id="PS00618">
    <property type="entry name" value="RECF_2"/>
    <property type="match status" value="1"/>
</dbReference>
<dbReference type="GO" id="GO:0003697">
    <property type="term" value="F:single-stranded DNA binding"/>
    <property type="evidence" value="ECO:0007669"/>
    <property type="project" value="InterPro"/>
</dbReference>
<dbReference type="GO" id="GO:0005524">
    <property type="term" value="F:ATP binding"/>
    <property type="evidence" value="ECO:0007669"/>
    <property type="project" value="UniProtKB-KW"/>
</dbReference>
<organism evidence="10 11">
    <name type="scientific">Geodia barretti</name>
    <name type="common">Barrett's horny sponge</name>
    <dbReference type="NCBI Taxonomy" id="519541"/>
    <lineage>
        <taxon>Eukaryota</taxon>
        <taxon>Metazoa</taxon>
        <taxon>Porifera</taxon>
        <taxon>Demospongiae</taxon>
        <taxon>Heteroscleromorpha</taxon>
        <taxon>Tetractinellida</taxon>
        <taxon>Astrophorina</taxon>
        <taxon>Geodiidae</taxon>
        <taxon>Geodia</taxon>
    </lineage>
</organism>
<dbReference type="Gene3D" id="1.20.1050.90">
    <property type="entry name" value="RecF/RecN/SMC, N-terminal domain"/>
    <property type="match status" value="1"/>
</dbReference>
<dbReference type="GO" id="GO:0000731">
    <property type="term" value="P:DNA synthesis involved in DNA repair"/>
    <property type="evidence" value="ECO:0007669"/>
    <property type="project" value="TreeGrafter"/>
</dbReference>
<name>A0AA35X2M5_GEOBA</name>
<dbReference type="InterPro" id="IPR003395">
    <property type="entry name" value="RecF/RecN/SMC_N"/>
</dbReference>
<dbReference type="GO" id="GO:0006260">
    <property type="term" value="P:DNA replication"/>
    <property type="evidence" value="ECO:0007669"/>
    <property type="project" value="UniProtKB-KW"/>
</dbReference>
<dbReference type="InterPro" id="IPR027417">
    <property type="entry name" value="P-loop_NTPase"/>
</dbReference>
<evidence type="ECO:0000313" key="11">
    <source>
        <dbReference type="Proteomes" id="UP001174909"/>
    </source>
</evidence>
<comment type="subcellular location">
    <subcellularLocation>
        <location evidence="1">Cytoplasm</location>
    </subcellularLocation>
</comment>
<proteinExistence type="inferred from homology"/>
<evidence type="ECO:0000313" key="10">
    <source>
        <dbReference type="EMBL" id="CAI8035755.1"/>
    </source>
</evidence>
<evidence type="ECO:0000256" key="4">
    <source>
        <dbReference type="ARBA" id="ARBA00022490"/>
    </source>
</evidence>
<keyword evidence="6" id="KW-0547">Nucleotide-binding</keyword>
<keyword evidence="7" id="KW-0067">ATP-binding</keyword>
<sequence>MRLNQLLLRNFRSYADCEVEFTDRVNLIVGENAQGKTTLLEAIYFLSTAKSHRTYPDNELIRHHESWFYLKGKIAATDDLMTVEASNELSGKKRFKFNGIIQKKLSQWIGQFNVVFFSPESLTLVKGSPADRRRFIDLLISQINSAYLNSLQNYQFALKQRNELLKQIRSKQASPDFLDPWDDILTAEGISIIRTRVRIFDQLKTYVQAKHAELTGNREILELKYQPSPEKIDGAMEQEATELFRRGLQSSRSYDILRGMTSVGPHRDDFKLILEAQEAKAFGSQGQQRTIALALKLGELELIRETTGKTPIVLLDDVFSELDEERSSFLFSLLGRLNAQTFITSTRQEAWVPELGDCRVFTVHDGQVN</sequence>
<reference evidence="10" key="1">
    <citation type="submission" date="2023-03" db="EMBL/GenBank/DDBJ databases">
        <authorList>
            <person name="Steffen K."/>
            <person name="Cardenas P."/>
        </authorList>
    </citation>
    <scope>NUCLEOTIDE SEQUENCE</scope>
</reference>
<dbReference type="GO" id="GO:0005737">
    <property type="term" value="C:cytoplasm"/>
    <property type="evidence" value="ECO:0007669"/>
    <property type="project" value="UniProtKB-SubCell"/>
</dbReference>
<gene>
    <name evidence="10" type="ORF">GBAR_LOCUS20056</name>
</gene>
<evidence type="ECO:0000256" key="8">
    <source>
        <dbReference type="ARBA" id="ARBA00023125"/>
    </source>
</evidence>
<comment type="similarity">
    <text evidence="2">Belongs to the RecF family.</text>
</comment>
<evidence type="ECO:0000256" key="2">
    <source>
        <dbReference type="ARBA" id="ARBA00008016"/>
    </source>
</evidence>
<dbReference type="PROSITE" id="PS00617">
    <property type="entry name" value="RECF_1"/>
    <property type="match status" value="1"/>
</dbReference>
<evidence type="ECO:0000256" key="3">
    <source>
        <dbReference type="ARBA" id="ARBA00020170"/>
    </source>
</evidence>
<evidence type="ECO:0000256" key="6">
    <source>
        <dbReference type="ARBA" id="ARBA00022741"/>
    </source>
</evidence>
<keyword evidence="5" id="KW-0235">DNA replication</keyword>
<evidence type="ECO:0000259" key="9">
    <source>
        <dbReference type="Pfam" id="PF02463"/>
    </source>
</evidence>
<evidence type="ECO:0000256" key="1">
    <source>
        <dbReference type="ARBA" id="ARBA00004496"/>
    </source>
</evidence>
<keyword evidence="11" id="KW-1185">Reference proteome</keyword>
<dbReference type="InterPro" id="IPR042174">
    <property type="entry name" value="RecF_2"/>
</dbReference>
<feature type="domain" description="RecF/RecN/SMC N-terminal" evidence="9">
    <location>
        <begin position="3"/>
        <end position="350"/>
    </location>
</feature>
<dbReference type="SUPFAM" id="SSF52540">
    <property type="entry name" value="P-loop containing nucleoside triphosphate hydrolases"/>
    <property type="match status" value="1"/>
</dbReference>
<dbReference type="AlphaFoldDB" id="A0AA35X2M5"/>
<accession>A0AA35X2M5</accession>
<dbReference type="Gene3D" id="3.40.50.300">
    <property type="entry name" value="P-loop containing nucleotide triphosphate hydrolases"/>
    <property type="match status" value="1"/>
</dbReference>
<dbReference type="HAMAP" id="MF_00365">
    <property type="entry name" value="RecF"/>
    <property type="match status" value="1"/>
</dbReference>
<dbReference type="PANTHER" id="PTHR32182:SF0">
    <property type="entry name" value="DNA REPLICATION AND REPAIR PROTEIN RECF"/>
    <property type="match status" value="1"/>
</dbReference>
<dbReference type="PANTHER" id="PTHR32182">
    <property type="entry name" value="DNA REPLICATION AND REPAIR PROTEIN RECF"/>
    <property type="match status" value="1"/>
</dbReference>
<dbReference type="NCBIfam" id="TIGR00611">
    <property type="entry name" value="recf"/>
    <property type="match status" value="1"/>
</dbReference>
<comment type="caution">
    <text evidence="10">The sequence shown here is derived from an EMBL/GenBank/DDBJ whole genome shotgun (WGS) entry which is preliminary data.</text>
</comment>
<dbReference type="EMBL" id="CASHTH010002825">
    <property type="protein sequence ID" value="CAI8035755.1"/>
    <property type="molecule type" value="Genomic_DNA"/>
</dbReference>
<keyword evidence="8" id="KW-0238">DNA-binding</keyword>
<dbReference type="InterPro" id="IPR001238">
    <property type="entry name" value="DNA-binding_RecF"/>
</dbReference>
<evidence type="ECO:0000256" key="5">
    <source>
        <dbReference type="ARBA" id="ARBA00022705"/>
    </source>
</evidence>
<protein>
    <recommendedName>
        <fullName evidence="3">DNA replication and repair protein RecF</fullName>
    </recommendedName>
</protein>